<reference evidence="1" key="1">
    <citation type="submission" date="2023-07" db="EMBL/GenBank/DDBJ databases">
        <authorList>
            <consortium name="AG Swart"/>
            <person name="Singh M."/>
            <person name="Singh A."/>
            <person name="Seah K."/>
            <person name="Emmerich C."/>
        </authorList>
    </citation>
    <scope>NUCLEOTIDE SEQUENCE</scope>
    <source>
        <strain evidence="1">DP1</strain>
    </source>
</reference>
<dbReference type="EMBL" id="CAMPGE010010208">
    <property type="protein sequence ID" value="CAI2369057.1"/>
    <property type="molecule type" value="Genomic_DNA"/>
</dbReference>
<protein>
    <submittedName>
        <fullName evidence="1">Uncharacterized protein</fullName>
    </submittedName>
</protein>
<sequence>MFPKKVVAALNSQFYTNHHSFKTPQKVQNHPLFKPKIPILTLKNLRNSKKTSKTHNFLHQTPQNLPKFPSEFPKDPENPKNFQKFEKSCTPTSKFSKNPNQKLVFLRDQVDQIAKARLKPTKKKKIKCNLNIFFTGGLKRVKGIAKKKIPPYGKIPQGEEEVKHARRRAIVDAKSELDFLMRRDNPDQVDICFSMKSRFFEPIFKLNEYLNDNEELASQTLSNPKNKFSNLSETSSPHKFKEMYNTLDQEFKLNSLKYAKASKYRRKLMNLKF</sequence>
<evidence type="ECO:0000313" key="1">
    <source>
        <dbReference type="EMBL" id="CAI2369057.1"/>
    </source>
</evidence>
<keyword evidence="2" id="KW-1185">Reference proteome</keyword>
<comment type="caution">
    <text evidence="1">The sequence shown here is derived from an EMBL/GenBank/DDBJ whole genome shotgun (WGS) entry which is preliminary data.</text>
</comment>
<gene>
    <name evidence="1" type="ORF">ECRASSUSDP1_LOCUS10354</name>
</gene>
<evidence type="ECO:0000313" key="2">
    <source>
        <dbReference type="Proteomes" id="UP001295684"/>
    </source>
</evidence>
<proteinExistence type="predicted"/>
<organism evidence="1 2">
    <name type="scientific">Euplotes crassus</name>
    <dbReference type="NCBI Taxonomy" id="5936"/>
    <lineage>
        <taxon>Eukaryota</taxon>
        <taxon>Sar</taxon>
        <taxon>Alveolata</taxon>
        <taxon>Ciliophora</taxon>
        <taxon>Intramacronucleata</taxon>
        <taxon>Spirotrichea</taxon>
        <taxon>Hypotrichia</taxon>
        <taxon>Euplotida</taxon>
        <taxon>Euplotidae</taxon>
        <taxon>Moneuplotes</taxon>
    </lineage>
</organism>
<name>A0AAD1XF33_EUPCR</name>
<accession>A0AAD1XF33</accession>
<dbReference type="Proteomes" id="UP001295684">
    <property type="component" value="Unassembled WGS sequence"/>
</dbReference>
<dbReference type="AlphaFoldDB" id="A0AAD1XF33"/>